<accession>A0AC61QN77</accession>
<keyword evidence="2" id="KW-1185">Reference proteome</keyword>
<evidence type="ECO:0000313" key="1">
    <source>
        <dbReference type="EMBL" id="TGX80990.1"/>
    </source>
</evidence>
<reference evidence="1" key="1">
    <citation type="submission" date="2019-04" db="EMBL/GenBank/DDBJ databases">
        <title>Microbes associate with the intestines of laboratory mice.</title>
        <authorList>
            <person name="Navarre W."/>
            <person name="Wong E."/>
            <person name="Huang K."/>
            <person name="Tropini C."/>
            <person name="Ng K."/>
            <person name="Yu B."/>
        </authorList>
    </citation>
    <scope>NUCLEOTIDE SEQUENCE</scope>
    <source>
        <strain evidence="1">NM73_A23</strain>
    </source>
</reference>
<sequence>MKQFLMLLAIAASMANGFAKPENTERTIRNDCFRQTVDGETIYSQGGGIFRFEDPETKKMRYYWYGVKYYAAEEYRKDPSVTLPNAQYDCVTCYVSDDLVNWKSLGEAVSHEEIDKHAGQTWLGRLGVVKVDSVYAMFVQCGSRVLVAESANPAGPFKWGRLINMQDMVGTTNTGDQTVFVDEDTGKGYLVCSKGNGRNRIFVAEIGRTKDDSIGLLDCTKVYDGAGREGNCMFKYGGKYYLCASNLYGWDCSYAYFLVADNVKGPYREAIAYYKRPDNDYPLNISNAMQIMPGSERDYAHLSQTGFFYTLRGTNGELVLYCGDRWAEFAGNGIGYNQWVPLSFDGEVPHFNSLSEWHLDPKNASWSVGSKNNFAINGSFDADRRIIPLAAKPRQEYLTGWTTEFLKGSVATVADTLSPRLNHAKSREDRRQTVGEMALLITDRQHFERRVSQEITATPYVPLADGSYTLTAKVKIEQPLKQLQLFAETGGRTFKTSAKKQKGEWQTVELKGIRLTGGKVKIGIHAKGNANARCLVDDITLVRE</sequence>
<comment type="caution">
    <text evidence="1">The sequence shown here is derived from an EMBL/GenBank/DDBJ whole genome shotgun (WGS) entry which is preliminary data.</text>
</comment>
<evidence type="ECO:0000313" key="2">
    <source>
        <dbReference type="Proteomes" id="UP000308886"/>
    </source>
</evidence>
<name>A0AC61QN77_9BACT</name>
<dbReference type="EMBL" id="SRZC01000020">
    <property type="protein sequence ID" value="TGX80990.1"/>
    <property type="molecule type" value="Genomic_DNA"/>
</dbReference>
<proteinExistence type="predicted"/>
<protein>
    <submittedName>
        <fullName evidence="1">Beta-xylosidase</fullName>
    </submittedName>
</protein>
<dbReference type="Proteomes" id="UP000308886">
    <property type="component" value="Unassembled WGS sequence"/>
</dbReference>
<gene>
    <name evidence="1" type="ORF">E5358_11480</name>
</gene>
<organism evidence="1 2">
    <name type="scientific">Palleniella muris</name>
    <dbReference type="NCBI Taxonomy" id="3038145"/>
    <lineage>
        <taxon>Bacteria</taxon>
        <taxon>Pseudomonadati</taxon>
        <taxon>Bacteroidota</taxon>
        <taxon>Bacteroidia</taxon>
        <taxon>Bacteroidales</taxon>
        <taxon>Prevotellaceae</taxon>
        <taxon>Palleniella</taxon>
    </lineage>
</organism>